<comment type="caution">
    <text evidence="1">The sequence shown here is derived from an EMBL/GenBank/DDBJ whole genome shotgun (WGS) entry which is preliminary data.</text>
</comment>
<reference evidence="1 2" key="1">
    <citation type="journal article" date="2020" name="Nature">
        <title>Six reference-quality genomes reveal evolution of bat adaptations.</title>
        <authorList>
            <person name="Jebb D."/>
            <person name="Huang Z."/>
            <person name="Pippel M."/>
            <person name="Hughes G.M."/>
            <person name="Lavrichenko K."/>
            <person name="Devanna P."/>
            <person name="Winkler S."/>
            <person name="Jermiin L.S."/>
            <person name="Skirmuntt E.C."/>
            <person name="Katzourakis A."/>
            <person name="Burkitt-Gray L."/>
            <person name="Ray D.A."/>
            <person name="Sullivan K.A.M."/>
            <person name="Roscito J.G."/>
            <person name="Kirilenko B.M."/>
            <person name="Davalos L.M."/>
            <person name="Corthals A.P."/>
            <person name="Power M.L."/>
            <person name="Jones G."/>
            <person name="Ransome R.D."/>
            <person name="Dechmann D.K.N."/>
            <person name="Locatelli A.G."/>
            <person name="Puechmaille S.J."/>
            <person name="Fedrigo O."/>
            <person name="Jarvis E.D."/>
            <person name="Hiller M."/>
            <person name="Vernes S.C."/>
            <person name="Myers E.W."/>
            <person name="Teeling E.C."/>
        </authorList>
    </citation>
    <scope>NUCLEOTIDE SEQUENCE [LARGE SCALE GENOMIC DNA]</scope>
    <source>
        <strain evidence="1">MRouAeg1</strain>
        <tissue evidence="1">Muscle</tissue>
    </source>
</reference>
<accession>A0A7J8GB83</accession>
<protein>
    <submittedName>
        <fullName evidence="1">Uncharacterized protein</fullName>
    </submittedName>
</protein>
<evidence type="ECO:0000313" key="2">
    <source>
        <dbReference type="Proteomes" id="UP000593571"/>
    </source>
</evidence>
<dbReference type="EMBL" id="JACASE010000006">
    <property type="protein sequence ID" value="KAF6457200.1"/>
    <property type="molecule type" value="Genomic_DNA"/>
</dbReference>
<evidence type="ECO:0000313" key="1">
    <source>
        <dbReference type="EMBL" id="KAF6457200.1"/>
    </source>
</evidence>
<dbReference type="Proteomes" id="UP000593571">
    <property type="component" value="Unassembled WGS sequence"/>
</dbReference>
<name>A0A7J8GB83_ROUAE</name>
<proteinExistence type="predicted"/>
<sequence length="121" mass="12335">MGTLRAVAGGQFSGWGGAGAGQADDGLTCHFAPDTASEASEDLCLWLLKEAVPTEVGAVASPPEKQDRLPEKQISQLGAQPGLEAQAARALILQSTGSSAGCRGGAARPNYTLLRQAVSKD</sequence>
<dbReference type="AlphaFoldDB" id="A0A7J8GB83"/>
<organism evidence="1 2">
    <name type="scientific">Rousettus aegyptiacus</name>
    <name type="common">Egyptian fruit bat</name>
    <name type="synonym">Pteropus aegyptiacus</name>
    <dbReference type="NCBI Taxonomy" id="9407"/>
    <lineage>
        <taxon>Eukaryota</taxon>
        <taxon>Metazoa</taxon>
        <taxon>Chordata</taxon>
        <taxon>Craniata</taxon>
        <taxon>Vertebrata</taxon>
        <taxon>Euteleostomi</taxon>
        <taxon>Mammalia</taxon>
        <taxon>Eutheria</taxon>
        <taxon>Laurasiatheria</taxon>
        <taxon>Chiroptera</taxon>
        <taxon>Yinpterochiroptera</taxon>
        <taxon>Pteropodoidea</taxon>
        <taxon>Pteropodidae</taxon>
        <taxon>Rousettinae</taxon>
        <taxon>Rousettus</taxon>
    </lineage>
</organism>
<gene>
    <name evidence="1" type="ORF">HJG63_011733</name>
</gene>
<keyword evidence="2" id="KW-1185">Reference proteome</keyword>